<feature type="region of interest" description="Disordered" evidence="1">
    <location>
        <begin position="80"/>
        <end position="180"/>
    </location>
</feature>
<comment type="caution">
    <text evidence="2">The sequence shown here is derived from an EMBL/GenBank/DDBJ whole genome shotgun (WGS) entry which is preliminary data.</text>
</comment>
<evidence type="ECO:0000256" key="1">
    <source>
        <dbReference type="SAM" id="MobiDB-lite"/>
    </source>
</evidence>
<keyword evidence="3" id="KW-1185">Reference proteome</keyword>
<reference evidence="2" key="1">
    <citation type="submission" date="2021-04" db="EMBL/GenBank/DDBJ databases">
        <authorList>
            <consortium name="Molecular Ecology Group"/>
        </authorList>
    </citation>
    <scope>NUCLEOTIDE SEQUENCE</scope>
</reference>
<dbReference type="AlphaFoldDB" id="A0A8S3ZBW2"/>
<evidence type="ECO:0000313" key="3">
    <source>
        <dbReference type="Proteomes" id="UP000678393"/>
    </source>
</evidence>
<organism evidence="2 3">
    <name type="scientific">Candidula unifasciata</name>
    <dbReference type="NCBI Taxonomy" id="100452"/>
    <lineage>
        <taxon>Eukaryota</taxon>
        <taxon>Metazoa</taxon>
        <taxon>Spiralia</taxon>
        <taxon>Lophotrochozoa</taxon>
        <taxon>Mollusca</taxon>
        <taxon>Gastropoda</taxon>
        <taxon>Heterobranchia</taxon>
        <taxon>Euthyneura</taxon>
        <taxon>Panpulmonata</taxon>
        <taxon>Eupulmonata</taxon>
        <taxon>Stylommatophora</taxon>
        <taxon>Helicina</taxon>
        <taxon>Helicoidea</taxon>
        <taxon>Geomitridae</taxon>
        <taxon>Candidula</taxon>
    </lineage>
</organism>
<sequence>MGNHGSRKDQRKWGKQGGKAARALSRVEELRGPPVDSYDKLIAWLAEMAEHDNVELDTSVFVSQLNRVCQEQAENHHLGVSASGGFGNGSPLTGGSSPGACGSRAPNTRQNSTSCDSHVSHASSDVTQRNRSSTRSDDFLDPSSAWKSGVSTRQNTFSDDLEEEEDSELRNASVESLYSSTDRDSELGSILADDANCRRSGRNFQSSSPLFRATVSKKLRCIKGNYVMTPCSASFGNLELYDRPQLGATRCHPHQYVKKSVSLLDLSKTEPITPPKTIPKVVLTHDSDLTPESRPLLEHTVIRKKLGSGPKSLSLTSGRKKQAKLERHFSLHSDPRPFPSSMFGRLLPPIFTTPPVEEATPVKSPDDAAVFLDGDLLDRNIADILFSVEALWPKK</sequence>
<accession>A0A8S3ZBW2</accession>
<proteinExistence type="predicted"/>
<dbReference type="EMBL" id="CAJHNH020002557">
    <property type="protein sequence ID" value="CAG5127057.1"/>
    <property type="molecule type" value="Genomic_DNA"/>
</dbReference>
<feature type="compositionally biased region" description="Polar residues" evidence="1">
    <location>
        <begin position="105"/>
        <end position="133"/>
    </location>
</feature>
<gene>
    <name evidence="2" type="ORF">CUNI_LOCUS12615</name>
</gene>
<dbReference type="Proteomes" id="UP000678393">
    <property type="component" value="Unassembled WGS sequence"/>
</dbReference>
<feature type="compositionally biased region" description="Polar residues" evidence="1">
    <location>
        <begin position="145"/>
        <end position="157"/>
    </location>
</feature>
<protein>
    <submittedName>
        <fullName evidence="2">Uncharacterized protein</fullName>
    </submittedName>
</protein>
<dbReference type="OrthoDB" id="6096602at2759"/>
<name>A0A8S3ZBW2_9EUPU</name>
<feature type="region of interest" description="Disordered" evidence="1">
    <location>
        <begin position="1"/>
        <end position="32"/>
    </location>
</feature>
<feature type="compositionally biased region" description="Basic and acidic residues" evidence="1">
    <location>
        <begin position="1"/>
        <end position="12"/>
    </location>
</feature>
<evidence type="ECO:0000313" key="2">
    <source>
        <dbReference type="EMBL" id="CAG5127057.1"/>
    </source>
</evidence>